<name>A0A1E7FQ92_9STRA</name>
<feature type="transmembrane region" description="Helical" evidence="5">
    <location>
        <begin position="53"/>
        <end position="71"/>
    </location>
</feature>
<dbReference type="Proteomes" id="UP000095751">
    <property type="component" value="Unassembled WGS sequence"/>
</dbReference>
<dbReference type="PANTHER" id="PTHR46140:SF1">
    <property type="entry name" value="VACUOLAR TRANSPORTER CHAPERONE COMPLEX SUBUNIT 4-RELATED"/>
    <property type="match status" value="1"/>
</dbReference>
<evidence type="ECO:0000256" key="3">
    <source>
        <dbReference type="ARBA" id="ARBA00022989"/>
    </source>
</evidence>
<reference evidence="7 8" key="1">
    <citation type="submission" date="2016-09" db="EMBL/GenBank/DDBJ databases">
        <title>Extensive genetic diversity and differential bi-allelic expression allows diatom success in the polar Southern Ocean.</title>
        <authorList>
            <consortium name="DOE Joint Genome Institute"/>
            <person name="Mock T."/>
            <person name="Otillar R.P."/>
            <person name="Strauss J."/>
            <person name="Dupont C."/>
            <person name="Frickenhaus S."/>
            <person name="Maumus F."/>
            <person name="Mcmullan M."/>
            <person name="Sanges R."/>
            <person name="Schmutz J."/>
            <person name="Toseland A."/>
            <person name="Valas R."/>
            <person name="Veluchamy A."/>
            <person name="Ward B.J."/>
            <person name="Allen A."/>
            <person name="Barry K."/>
            <person name="Falciatore A."/>
            <person name="Ferrante M."/>
            <person name="Fortunato A.E."/>
            <person name="Gloeckner G."/>
            <person name="Gruber A."/>
            <person name="Hipkin R."/>
            <person name="Janech M."/>
            <person name="Kroth P."/>
            <person name="Leese F."/>
            <person name="Lindquist E."/>
            <person name="Lyon B.R."/>
            <person name="Martin J."/>
            <person name="Mayer C."/>
            <person name="Parker M."/>
            <person name="Quesneville H."/>
            <person name="Raymond J."/>
            <person name="Uhlig C."/>
            <person name="Valentin K.U."/>
            <person name="Worden A.Z."/>
            <person name="Armbrust E.V."/>
            <person name="Bowler C."/>
            <person name="Green B."/>
            <person name="Moulton V."/>
            <person name="Van Oosterhout C."/>
            <person name="Grigoriev I."/>
        </authorList>
    </citation>
    <scope>NUCLEOTIDE SEQUENCE [LARGE SCALE GENOMIC DNA]</scope>
    <source>
        <strain evidence="7 8">CCMP1102</strain>
    </source>
</reference>
<evidence type="ECO:0000256" key="5">
    <source>
        <dbReference type="SAM" id="Phobius"/>
    </source>
</evidence>
<dbReference type="KEGG" id="fcy:FRACYDRAFT_181535"/>
<sequence length="118" mass="13098">MVKPRAAPIKIEPKVFFANERTFLAWMHISVILAGASVAILALSDYDDIGKQLYGLIMLPVAIAFLVYSMFQYVKRSYMIRNKLPGPYDDTVGPTVLGIMLMASITAQFAIKLIAITK</sequence>
<comment type="subcellular location">
    <subcellularLocation>
        <location evidence="1">Endomembrane system</location>
        <topology evidence="1">Multi-pass membrane protein</topology>
    </subcellularLocation>
</comment>
<feature type="transmembrane region" description="Helical" evidence="5">
    <location>
        <begin position="91"/>
        <end position="115"/>
    </location>
</feature>
<evidence type="ECO:0000313" key="7">
    <source>
        <dbReference type="EMBL" id="OEU19963.1"/>
    </source>
</evidence>
<dbReference type="GO" id="GO:0012505">
    <property type="term" value="C:endomembrane system"/>
    <property type="evidence" value="ECO:0007669"/>
    <property type="project" value="UniProtKB-SubCell"/>
</dbReference>
<evidence type="ECO:0000256" key="2">
    <source>
        <dbReference type="ARBA" id="ARBA00022692"/>
    </source>
</evidence>
<keyword evidence="3 5" id="KW-1133">Transmembrane helix</keyword>
<protein>
    <recommendedName>
        <fullName evidence="6">DUF202 domain-containing protein</fullName>
    </recommendedName>
</protein>
<dbReference type="InParanoid" id="A0A1E7FQ92"/>
<dbReference type="PANTHER" id="PTHR46140">
    <property type="entry name" value="VACUOLAR TRANSPORTER CHAPERONE 1-RELATED"/>
    <property type="match status" value="1"/>
</dbReference>
<keyword evidence="2 5" id="KW-0812">Transmembrane</keyword>
<evidence type="ECO:0000256" key="4">
    <source>
        <dbReference type="ARBA" id="ARBA00023136"/>
    </source>
</evidence>
<organism evidence="7 8">
    <name type="scientific">Fragilariopsis cylindrus CCMP1102</name>
    <dbReference type="NCBI Taxonomy" id="635003"/>
    <lineage>
        <taxon>Eukaryota</taxon>
        <taxon>Sar</taxon>
        <taxon>Stramenopiles</taxon>
        <taxon>Ochrophyta</taxon>
        <taxon>Bacillariophyta</taxon>
        <taxon>Bacillariophyceae</taxon>
        <taxon>Bacillariophycidae</taxon>
        <taxon>Bacillariales</taxon>
        <taxon>Bacillariaceae</taxon>
        <taxon>Fragilariopsis</taxon>
    </lineage>
</organism>
<dbReference type="EMBL" id="KV784355">
    <property type="protein sequence ID" value="OEU19963.1"/>
    <property type="molecule type" value="Genomic_DNA"/>
</dbReference>
<dbReference type="OrthoDB" id="2243669at2759"/>
<dbReference type="InterPro" id="IPR051572">
    <property type="entry name" value="VTC_Complex_Subunit"/>
</dbReference>
<evidence type="ECO:0000256" key="1">
    <source>
        <dbReference type="ARBA" id="ARBA00004127"/>
    </source>
</evidence>
<gene>
    <name evidence="7" type="ORF">FRACYDRAFT_181535</name>
</gene>
<proteinExistence type="predicted"/>
<evidence type="ECO:0000313" key="8">
    <source>
        <dbReference type="Proteomes" id="UP000095751"/>
    </source>
</evidence>
<keyword evidence="4 5" id="KW-0472">Membrane</keyword>
<dbReference type="Pfam" id="PF02656">
    <property type="entry name" value="DUF202"/>
    <property type="match status" value="1"/>
</dbReference>
<keyword evidence="8" id="KW-1185">Reference proteome</keyword>
<dbReference type="InterPro" id="IPR003807">
    <property type="entry name" value="DUF202"/>
</dbReference>
<accession>A0A1E7FQ92</accession>
<feature type="domain" description="DUF202" evidence="6">
    <location>
        <begin position="14"/>
        <end position="77"/>
    </location>
</feature>
<evidence type="ECO:0000259" key="6">
    <source>
        <dbReference type="Pfam" id="PF02656"/>
    </source>
</evidence>
<feature type="transmembrane region" description="Helical" evidence="5">
    <location>
        <begin position="23"/>
        <end position="41"/>
    </location>
</feature>
<dbReference type="AlphaFoldDB" id="A0A1E7FQ92"/>